<feature type="binding site" evidence="3">
    <location>
        <begin position="450"/>
        <end position="456"/>
    </location>
    <ligand>
        <name>substrate</name>
    </ligand>
</feature>
<feature type="region of interest" description="Disordered" evidence="4">
    <location>
        <begin position="114"/>
        <end position="156"/>
    </location>
</feature>
<feature type="region of interest" description="Disordered" evidence="4">
    <location>
        <begin position="275"/>
        <end position="341"/>
    </location>
</feature>
<dbReference type="EMBL" id="GGYP01005736">
    <property type="protein sequence ID" value="MDE50507.1"/>
    <property type="molecule type" value="Transcribed_RNA"/>
</dbReference>
<feature type="binding site" evidence="3">
    <location>
        <begin position="362"/>
        <end position="365"/>
    </location>
    <ligand>
        <name>substrate</name>
    </ligand>
</feature>
<dbReference type="InterPro" id="IPR029021">
    <property type="entry name" value="Prot-tyrosine_phosphatase-like"/>
</dbReference>
<evidence type="ECO:0000256" key="2">
    <source>
        <dbReference type="PIRSR" id="PIRSR630564-1"/>
    </source>
</evidence>
<evidence type="ECO:0000313" key="6">
    <source>
        <dbReference type="EMBL" id="MDE50507.1"/>
    </source>
</evidence>
<protein>
    <submittedName>
        <fullName evidence="6">Myotubularin-related protein 3</fullName>
    </submittedName>
</protein>
<feature type="region of interest" description="Disordered" evidence="4">
    <location>
        <begin position="170"/>
        <end position="213"/>
    </location>
</feature>
<sequence length="671" mass="76371">MIKYPHTEDRKFAELEFYRMGFDKESRWRISDINKDFELCNTYPRFLIVPSSFKDEDLESVAKFRYFRRIPTAAWRHNKNGCFIVRSSQPTVGWFGWFRSDLDEALVQSYVSNTIQQKPPSTDNDISASEQTNDNNNHDEVKKSSEADVSSQRDGDEVLTNRILNINLAHDDKDSNGHSIVASNGSRNMLTDGSNDTVQSNDRAKHHQNRTPDQIDNVHETIKENNTLTLYRIAAAPSNTTTRSADSISQTNGDIYSLADDSTNDAKVTEQLKNSQLQLDPTLPSTNIVNGNGQTPVDNHSTSDNSAHPLSTDSSDNPTPTSASNDTTTNNSTTATTSATQQATTSKMLIIDARSYAAAMANRAKGGGCECSEYYQRCEVHFMNLANIHSIRKSYHAIRSVCEAYSEQSNNWVSFLDNSRWLHHISGLLRSALLIVDAIDVEEKSVLIHCSDGWDRTPQLVALAETMLDPYYRTFDGFRTMIQREWLDFGHKFADRCGSNPCNEDPNERCPVFLQWLDCIQQLLVQYPKHFEFNSRYLDKLNRHTYSNVFCTFSYNSSQERILSRVEERMGSLWSYFDSARDKFRNKEYVKSDDILRPSFKVKDLHFWKEVYLPPVNHPKNPQTPFIPITSTTATTTTSNNTTTTTTTNLDNNKCSHDSLYIDGLTRTVCK</sequence>
<feature type="compositionally biased region" description="Polar residues" evidence="4">
    <location>
        <begin position="177"/>
        <end position="201"/>
    </location>
</feature>
<feature type="compositionally biased region" description="Polar residues" evidence="4">
    <location>
        <begin position="114"/>
        <end position="135"/>
    </location>
</feature>
<reference evidence="6" key="1">
    <citation type="submission" date="2018-10" db="EMBL/GenBank/DDBJ databases">
        <title>Transcriptome assembly of Aceria tosichella (Wheat curl mite) Type 2.</title>
        <authorList>
            <person name="Scully E.D."/>
            <person name="Geib S.M."/>
            <person name="Palmer N.A."/>
            <person name="Gupta A.K."/>
            <person name="Sarath G."/>
            <person name="Tatineni S."/>
        </authorList>
    </citation>
    <scope>NUCLEOTIDE SEQUENCE</scope>
    <source>
        <strain evidence="6">LincolnNE</strain>
    </source>
</reference>
<proteinExistence type="inferred from homology"/>
<dbReference type="GO" id="GO:0046856">
    <property type="term" value="P:phosphatidylinositol dephosphorylation"/>
    <property type="evidence" value="ECO:0007669"/>
    <property type="project" value="TreeGrafter"/>
</dbReference>
<evidence type="ECO:0000259" key="5">
    <source>
        <dbReference type="PROSITE" id="PS51339"/>
    </source>
</evidence>
<feature type="compositionally biased region" description="Polar residues" evidence="4">
    <location>
        <begin position="275"/>
        <end position="309"/>
    </location>
</feature>
<dbReference type="PANTHER" id="PTHR10807:SF75">
    <property type="entry name" value="PHOSPHATIDYLINOSITOL-3-PHOSPHATE PHOSPHATASE"/>
    <property type="match status" value="1"/>
</dbReference>
<dbReference type="InterPro" id="IPR030564">
    <property type="entry name" value="Myotubularin"/>
</dbReference>
<dbReference type="GO" id="GO:0016020">
    <property type="term" value="C:membrane"/>
    <property type="evidence" value="ECO:0007669"/>
    <property type="project" value="TreeGrafter"/>
</dbReference>
<dbReference type="PANTHER" id="PTHR10807">
    <property type="entry name" value="MYOTUBULARIN-RELATED"/>
    <property type="match status" value="1"/>
</dbReference>
<gene>
    <name evidence="6" type="primary">MTMR3_1</name>
    <name evidence="6" type="ORF">g.18266</name>
</gene>
<dbReference type="SUPFAM" id="SSF52799">
    <property type="entry name" value="(Phosphotyrosine protein) phosphatases II"/>
    <property type="match status" value="1"/>
</dbReference>
<feature type="compositionally biased region" description="Basic and acidic residues" evidence="4">
    <location>
        <begin position="136"/>
        <end position="156"/>
    </location>
</feature>
<feature type="active site" description="Phosphocysteine intermediate" evidence="2">
    <location>
        <position position="450"/>
    </location>
</feature>
<dbReference type="GO" id="GO:0010506">
    <property type="term" value="P:regulation of autophagy"/>
    <property type="evidence" value="ECO:0007669"/>
    <property type="project" value="TreeGrafter"/>
</dbReference>
<feature type="domain" description="Myotubularin phosphatase" evidence="5">
    <location>
        <begin position="7"/>
        <end position="612"/>
    </location>
</feature>
<evidence type="ECO:0000256" key="3">
    <source>
        <dbReference type="PIRSR" id="PIRSR630564-2"/>
    </source>
</evidence>
<evidence type="ECO:0000256" key="1">
    <source>
        <dbReference type="ARBA" id="ARBA00007471"/>
    </source>
</evidence>
<feature type="compositionally biased region" description="Low complexity" evidence="4">
    <location>
        <begin position="311"/>
        <end position="341"/>
    </location>
</feature>
<feature type="binding site" evidence="3">
    <location>
        <begin position="387"/>
        <end position="388"/>
    </location>
    <ligand>
        <name>substrate</name>
    </ligand>
</feature>
<dbReference type="GO" id="GO:0052629">
    <property type="term" value="F:phosphatidylinositol-3,5-bisphosphate 3-phosphatase activity"/>
    <property type="evidence" value="ECO:0007669"/>
    <property type="project" value="TreeGrafter"/>
</dbReference>
<dbReference type="AlphaFoldDB" id="A0A6G1SK07"/>
<dbReference type="PROSITE" id="PS51339">
    <property type="entry name" value="PPASE_MYOTUBULARIN"/>
    <property type="match status" value="1"/>
</dbReference>
<dbReference type="GO" id="GO:0005737">
    <property type="term" value="C:cytoplasm"/>
    <property type="evidence" value="ECO:0007669"/>
    <property type="project" value="TreeGrafter"/>
</dbReference>
<organism evidence="6">
    <name type="scientific">Aceria tosichella</name>
    <name type="common">wheat curl mite</name>
    <dbReference type="NCBI Taxonomy" id="561515"/>
    <lineage>
        <taxon>Eukaryota</taxon>
        <taxon>Metazoa</taxon>
        <taxon>Ecdysozoa</taxon>
        <taxon>Arthropoda</taxon>
        <taxon>Chelicerata</taxon>
        <taxon>Arachnida</taxon>
        <taxon>Acari</taxon>
        <taxon>Acariformes</taxon>
        <taxon>Trombidiformes</taxon>
        <taxon>Prostigmata</taxon>
        <taxon>Eupodina</taxon>
        <taxon>Eriophyoidea</taxon>
        <taxon>Eriophyidae</taxon>
        <taxon>Eriophyinae</taxon>
        <taxon>Aceriini</taxon>
        <taxon>Aceria</taxon>
    </lineage>
</organism>
<dbReference type="GO" id="GO:0004438">
    <property type="term" value="F:phosphatidylinositol-3-phosphate phosphatase activity"/>
    <property type="evidence" value="ECO:0007669"/>
    <property type="project" value="TreeGrafter"/>
</dbReference>
<dbReference type="Pfam" id="PF06602">
    <property type="entry name" value="Myotub-related"/>
    <property type="match status" value="1"/>
</dbReference>
<name>A0A6G1SK07_9ACAR</name>
<comment type="similarity">
    <text evidence="1">Belongs to the protein-tyrosine phosphatase family. Non-receptor class myotubularin subfamily.</text>
</comment>
<dbReference type="InterPro" id="IPR010569">
    <property type="entry name" value="Myotubularin-like_Pase_dom"/>
</dbReference>
<dbReference type="InterPro" id="IPR016130">
    <property type="entry name" value="Tyr_Pase_AS"/>
</dbReference>
<dbReference type="PROSITE" id="PS00383">
    <property type="entry name" value="TYR_PHOSPHATASE_1"/>
    <property type="match status" value="1"/>
</dbReference>
<evidence type="ECO:0000256" key="4">
    <source>
        <dbReference type="SAM" id="MobiDB-lite"/>
    </source>
</evidence>
<dbReference type="GO" id="GO:0019903">
    <property type="term" value="F:protein phosphatase binding"/>
    <property type="evidence" value="ECO:0007669"/>
    <property type="project" value="TreeGrafter"/>
</dbReference>
<accession>A0A6G1SK07</accession>